<evidence type="ECO:0000313" key="2">
    <source>
        <dbReference type="EMBL" id="CAI8602111.1"/>
    </source>
</evidence>
<dbReference type="Proteomes" id="UP001157006">
    <property type="component" value="Chromosome 3"/>
</dbReference>
<evidence type="ECO:0000313" key="3">
    <source>
        <dbReference type="Proteomes" id="UP001157006"/>
    </source>
</evidence>
<keyword evidence="3" id="KW-1185">Reference proteome</keyword>
<organism evidence="2 3">
    <name type="scientific">Vicia faba</name>
    <name type="common">Broad bean</name>
    <name type="synonym">Faba vulgaris</name>
    <dbReference type="NCBI Taxonomy" id="3906"/>
    <lineage>
        <taxon>Eukaryota</taxon>
        <taxon>Viridiplantae</taxon>
        <taxon>Streptophyta</taxon>
        <taxon>Embryophyta</taxon>
        <taxon>Tracheophyta</taxon>
        <taxon>Spermatophyta</taxon>
        <taxon>Magnoliopsida</taxon>
        <taxon>eudicotyledons</taxon>
        <taxon>Gunneridae</taxon>
        <taxon>Pentapetalae</taxon>
        <taxon>rosids</taxon>
        <taxon>fabids</taxon>
        <taxon>Fabales</taxon>
        <taxon>Fabaceae</taxon>
        <taxon>Papilionoideae</taxon>
        <taxon>50 kb inversion clade</taxon>
        <taxon>NPAAA clade</taxon>
        <taxon>Hologalegina</taxon>
        <taxon>IRL clade</taxon>
        <taxon>Fabeae</taxon>
        <taxon>Vicia</taxon>
    </lineage>
</organism>
<name>A0AAV0ZUI2_VICFA</name>
<feature type="region of interest" description="Disordered" evidence="1">
    <location>
        <begin position="139"/>
        <end position="171"/>
    </location>
</feature>
<feature type="compositionally biased region" description="Polar residues" evidence="1">
    <location>
        <begin position="162"/>
        <end position="171"/>
    </location>
</feature>
<reference evidence="2 3" key="1">
    <citation type="submission" date="2023-01" db="EMBL/GenBank/DDBJ databases">
        <authorList>
            <person name="Kreplak J."/>
        </authorList>
    </citation>
    <scope>NUCLEOTIDE SEQUENCE [LARGE SCALE GENOMIC DNA]</scope>
</reference>
<dbReference type="EMBL" id="OX451738">
    <property type="protein sequence ID" value="CAI8602111.1"/>
    <property type="molecule type" value="Genomic_DNA"/>
</dbReference>
<proteinExistence type="predicted"/>
<gene>
    <name evidence="2" type="ORF">VFH_III024680</name>
</gene>
<dbReference type="AlphaFoldDB" id="A0AAV0ZUI2"/>
<sequence>MSMTEKKKAPLLETEQPKYPPLTSFTWNQRNQLRYDRNSNEYRSCIALNFTCQLPHYQLLCRDKPHLGPASDDSFYRFSLTAGAKQETDNESTTRCKNKRPYENLHYSMPHYQLLCRDKPHLGPAPDDSFYRFSLTAGAKQETDNESTTRCKNKRPYENLHYSKQNNQKSA</sequence>
<protein>
    <submittedName>
        <fullName evidence="2">Uncharacterized protein</fullName>
    </submittedName>
</protein>
<evidence type="ECO:0000256" key="1">
    <source>
        <dbReference type="SAM" id="MobiDB-lite"/>
    </source>
</evidence>
<accession>A0AAV0ZUI2</accession>